<reference evidence="1 2" key="1">
    <citation type="journal article" date="2023" name="Hortic Res">
        <title>Pangenome of water caltrop reveals structural variations and asymmetric subgenome divergence after allopolyploidization.</title>
        <authorList>
            <person name="Zhang X."/>
            <person name="Chen Y."/>
            <person name="Wang L."/>
            <person name="Yuan Y."/>
            <person name="Fang M."/>
            <person name="Shi L."/>
            <person name="Lu R."/>
            <person name="Comes H.P."/>
            <person name="Ma Y."/>
            <person name="Chen Y."/>
            <person name="Huang G."/>
            <person name="Zhou Y."/>
            <person name="Zheng Z."/>
            <person name="Qiu Y."/>
        </authorList>
    </citation>
    <scope>NUCLEOTIDE SEQUENCE [LARGE SCALE GENOMIC DNA]</scope>
    <source>
        <tissue evidence="1">Roots</tissue>
    </source>
</reference>
<proteinExistence type="predicted"/>
<evidence type="ECO:0008006" key="3">
    <source>
        <dbReference type="Google" id="ProtNLM"/>
    </source>
</evidence>
<evidence type="ECO:0000313" key="1">
    <source>
        <dbReference type="EMBL" id="KAK4755992.1"/>
    </source>
</evidence>
<protein>
    <recommendedName>
        <fullName evidence="3">Late embryogenesis abundant protein LEA-2 subgroup domain-containing protein</fullName>
    </recommendedName>
</protein>
<gene>
    <name evidence="1" type="ORF">SAY87_009749</name>
</gene>
<dbReference type="EMBL" id="JAXIOK010000014">
    <property type="protein sequence ID" value="KAK4755992.1"/>
    <property type="molecule type" value="Genomic_DNA"/>
</dbReference>
<sequence length="397" mass="44115">MCFPAIKKSGIIVNKLSIHHVRTVFRSTYIGSHLLPSWMINYTKISLSLSISPFMEMSKVQTTSMDMEDPEAVLYPSYYVQSPSTTTTISHANSADIIPNDNNSNRRRRRSQDEASFLAAALSRYSSRGSNHSASFLHDKSSAKVTAAFDDLQSHDDSATRNGEKRRLVIVDGCVKEEDEGGMYSGGWWRFFSFSHSSSTAWVLLQVSWRLVVSLWVALLVFYLVTKPSTPNISIKIERVPEFELAEGVDTTGVSTKVLTCNLTVRLVIDNRSKLFGLHARPPVLHLLFGRLPLATSPSRGREELYAESGGPTELDLHVGTKNKPMYGAGRLMQDMVDSGEGLPLVVRTALISSYHVVGCLISPKFIHHWQCSLALLGGPYDRTRRTHPFNSSCSVS</sequence>
<dbReference type="InterPro" id="IPR055276">
    <property type="entry name" value="NHL41-like"/>
</dbReference>
<dbReference type="PANTHER" id="PTHR48436">
    <property type="entry name" value="2, PUTATIVE-RELATED"/>
    <property type="match status" value="1"/>
</dbReference>
<accession>A0AAN7JZU3</accession>
<dbReference type="PANTHER" id="PTHR48436:SF1">
    <property type="entry name" value="2, PUTATIVE-RELATED"/>
    <property type="match status" value="1"/>
</dbReference>
<dbReference type="AlphaFoldDB" id="A0AAN7JZU3"/>
<comment type="caution">
    <text evidence="1">The sequence shown here is derived from an EMBL/GenBank/DDBJ whole genome shotgun (WGS) entry which is preliminary data.</text>
</comment>
<organism evidence="1 2">
    <name type="scientific">Trapa incisa</name>
    <dbReference type="NCBI Taxonomy" id="236973"/>
    <lineage>
        <taxon>Eukaryota</taxon>
        <taxon>Viridiplantae</taxon>
        <taxon>Streptophyta</taxon>
        <taxon>Embryophyta</taxon>
        <taxon>Tracheophyta</taxon>
        <taxon>Spermatophyta</taxon>
        <taxon>Magnoliopsida</taxon>
        <taxon>eudicotyledons</taxon>
        <taxon>Gunneridae</taxon>
        <taxon>Pentapetalae</taxon>
        <taxon>rosids</taxon>
        <taxon>malvids</taxon>
        <taxon>Myrtales</taxon>
        <taxon>Lythraceae</taxon>
        <taxon>Trapa</taxon>
    </lineage>
</organism>
<keyword evidence="2" id="KW-1185">Reference proteome</keyword>
<name>A0AAN7JZU3_9MYRT</name>
<dbReference type="Proteomes" id="UP001345219">
    <property type="component" value="Chromosome 8"/>
</dbReference>
<evidence type="ECO:0000313" key="2">
    <source>
        <dbReference type="Proteomes" id="UP001345219"/>
    </source>
</evidence>